<dbReference type="InterPro" id="IPR029074">
    <property type="entry name" value="Imm49"/>
</dbReference>
<dbReference type="OrthoDB" id="942147at2"/>
<sequence>MDRHDIGFQIDRIETYHEKFKVRLSSYVEALKIDFRSRDIISFYTSIINDIGYSIVLNCDKDEIFQSFFYALQFGLNHFKLASNPNKEREIQVGKTTIKTVGKETRDYIDFGTWIPVFYTAVILRDKKAIDFLTDLENRFMKQGNVSFDDVRIAEVEVYKVLFEDSKYLEKAIEIYELKEKEFSKTNPSRNWIDNQGTPVIMLCKSVLQKDAFGFNDLLEKALNKHKEYFSKKDRAADFWGWVSFPLLMICSYAYDNGISITVESDYIPRWLCEGDFKDCELNIK</sequence>
<dbReference type="RefSeq" id="WP_073137899.1">
    <property type="nucleotide sequence ID" value="NZ_FQWQ01000003.1"/>
</dbReference>
<dbReference type="AlphaFoldDB" id="A0A1M5TPA0"/>
<evidence type="ECO:0000313" key="1">
    <source>
        <dbReference type="EMBL" id="SHH52518.1"/>
    </source>
</evidence>
<dbReference type="Proteomes" id="UP000184212">
    <property type="component" value="Unassembled WGS sequence"/>
</dbReference>
<proteinExistence type="predicted"/>
<accession>A0A1M5TPA0</accession>
<name>A0A1M5TPA0_9BACT</name>
<evidence type="ECO:0000313" key="2">
    <source>
        <dbReference type="Proteomes" id="UP000184212"/>
    </source>
</evidence>
<gene>
    <name evidence="1" type="ORF">SAMN04488109_4196</name>
</gene>
<dbReference type="EMBL" id="FQWQ01000003">
    <property type="protein sequence ID" value="SHH52518.1"/>
    <property type="molecule type" value="Genomic_DNA"/>
</dbReference>
<reference evidence="1 2" key="1">
    <citation type="submission" date="2016-11" db="EMBL/GenBank/DDBJ databases">
        <authorList>
            <person name="Jaros S."/>
            <person name="Januszkiewicz K."/>
            <person name="Wedrychowicz H."/>
        </authorList>
    </citation>
    <scope>NUCLEOTIDE SEQUENCE [LARGE SCALE GENOMIC DNA]</scope>
    <source>
        <strain evidence="1 2">DSM 24574</strain>
    </source>
</reference>
<dbReference type="Pfam" id="PF15575">
    <property type="entry name" value="Imm49"/>
    <property type="match status" value="1"/>
</dbReference>
<protein>
    <submittedName>
        <fullName evidence="1">Immunity protein 49</fullName>
    </submittedName>
</protein>
<dbReference type="STRING" id="947013.SAMN04488109_4196"/>
<keyword evidence="2" id="KW-1185">Reference proteome</keyword>
<organism evidence="1 2">
    <name type="scientific">Chryseolinea serpens</name>
    <dbReference type="NCBI Taxonomy" id="947013"/>
    <lineage>
        <taxon>Bacteria</taxon>
        <taxon>Pseudomonadati</taxon>
        <taxon>Bacteroidota</taxon>
        <taxon>Cytophagia</taxon>
        <taxon>Cytophagales</taxon>
        <taxon>Fulvivirgaceae</taxon>
        <taxon>Chryseolinea</taxon>
    </lineage>
</organism>